<comment type="caution">
    <text evidence="3">The sequence shown here is derived from an EMBL/GenBank/DDBJ whole genome shotgun (WGS) entry which is preliminary data.</text>
</comment>
<protein>
    <recommendedName>
        <fullName evidence="2">J domain-containing protein</fullName>
    </recommendedName>
</protein>
<dbReference type="InterPro" id="IPR018253">
    <property type="entry name" value="DnaJ_domain_CS"/>
</dbReference>
<keyword evidence="1" id="KW-0143">Chaperone</keyword>
<dbReference type="SMART" id="SM00271">
    <property type="entry name" value="DnaJ"/>
    <property type="match status" value="1"/>
</dbReference>
<dbReference type="PROSITE" id="PS00636">
    <property type="entry name" value="DNAJ_1"/>
    <property type="match status" value="1"/>
</dbReference>
<accession>A0A271IZY8</accession>
<evidence type="ECO:0000256" key="1">
    <source>
        <dbReference type="ARBA" id="ARBA00023186"/>
    </source>
</evidence>
<organism evidence="3 4">
    <name type="scientific">Rubrivirga marina</name>
    <dbReference type="NCBI Taxonomy" id="1196024"/>
    <lineage>
        <taxon>Bacteria</taxon>
        <taxon>Pseudomonadati</taxon>
        <taxon>Rhodothermota</taxon>
        <taxon>Rhodothermia</taxon>
        <taxon>Rhodothermales</taxon>
        <taxon>Rubricoccaceae</taxon>
        <taxon>Rubrivirga</taxon>
    </lineage>
</organism>
<dbReference type="Proteomes" id="UP000216339">
    <property type="component" value="Unassembled WGS sequence"/>
</dbReference>
<dbReference type="Pfam" id="PF00226">
    <property type="entry name" value="DnaJ"/>
    <property type="match status" value="1"/>
</dbReference>
<keyword evidence="4" id="KW-1185">Reference proteome</keyword>
<dbReference type="SUPFAM" id="SSF49493">
    <property type="entry name" value="HSP40/DnaJ peptide-binding domain"/>
    <property type="match status" value="2"/>
</dbReference>
<dbReference type="InterPro" id="IPR002939">
    <property type="entry name" value="DnaJ_C"/>
</dbReference>
<gene>
    <name evidence="3" type="ORF">BSZ37_07360</name>
</gene>
<dbReference type="InterPro" id="IPR001623">
    <property type="entry name" value="DnaJ_domain"/>
</dbReference>
<reference evidence="3 4" key="1">
    <citation type="submission" date="2016-11" db="EMBL/GenBank/DDBJ databases">
        <title>Study of marine rhodopsin-containing bacteria.</title>
        <authorList>
            <person name="Yoshizawa S."/>
            <person name="Kumagai Y."/>
            <person name="Kogure K."/>
        </authorList>
    </citation>
    <scope>NUCLEOTIDE SEQUENCE [LARGE SCALE GENOMIC DNA]</scope>
    <source>
        <strain evidence="3 4">SAORIC-28</strain>
    </source>
</reference>
<evidence type="ECO:0000313" key="4">
    <source>
        <dbReference type="Proteomes" id="UP000216339"/>
    </source>
</evidence>
<dbReference type="PANTHER" id="PTHR43096">
    <property type="entry name" value="DNAJ HOMOLOG 1, MITOCHONDRIAL-RELATED"/>
    <property type="match status" value="1"/>
</dbReference>
<dbReference type="PRINTS" id="PR00625">
    <property type="entry name" value="JDOMAIN"/>
</dbReference>
<name>A0A271IZY8_9BACT</name>
<dbReference type="InterPro" id="IPR008971">
    <property type="entry name" value="HSP40/DnaJ_pept-bd"/>
</dbReference>
<dbReference type="GO" id="GO:0042026">
    <property type="term" value="P:protein refolding"/>
    <property type="evidence" value="ECO:0007669"/>
    <property type="project" value="TreeGrafter"/>
</dbReference>
<dbReference type="FunFam" id="2.60.260.20:FF:000013">
    <property type="entry name" value="DnaJ subfamily B member 11"/>
    <property type="match status" value="1"/>
</dbReference>
<dbReference type="Gene3D" id="2.60.260.20">
    <property type="entry name" value="Urease metallochaperone UreE, N-terminal domain"/>
    <property type="match status" value="2"/>
</dbReference>
<sequence>MPALPDHYETLGVAEDASAKEIKKAYRTLAQQYHPDRNAGDAAAEERFKEVQAAYDVLGDETKRKAYDRARRDPYGGQYEGTPFDGFGGPGAAGGRFYRTPDGTYVRVDATGAGPGFDDDAFTFGGGGGLGGIFDQFFGGAGGPGETRYRGGRDVETTVRLTFEEALQGGPREFRTPSGDTVRITVPKGARDGLKIKLAGRGEPSPGGRGAPGDLFITFRVTPDGRFERDGDDLVTTETVTAVEAMLGTSREVRTATGKTVRVRIRPGTQPGTRLRVRGQGVETAKAKGDLYVVVEVSVPTLSERAAEGLRQWAEAEGLADAAATP</sequence>
<evidence type="ECO:0000259" key="2">
    <source>
        <dbReference type="PROSITE" id="PS50076"/>
    </source>
</evidence>
<dbReference type="Pfam" id="PF01556">
    <property type="entry name" value="DnaJ_C"/>
    <property type="match status" value="1"/>
</dbReference>
<dbReference type="RefSeq" id="WP_095509923.1">
    <property type="nucleotide sequence ID" value="NZ_MQWD01000001.1"/>
</dbReference>
<dbReference type="AlphaFoldDB" id="A0A271IZY8"/>
<dbReference type="OrthoDB" id="9779622at2"/>
<dbReference type="Gene3D" id="1.10.287.110">
    <property type="entry name" value="DnaJ domain"/>
    <property type="match status" value="1"/>
</dbReference>
<dbReference type="SUPFAM" id="SSF46565">
    <property type="entry name" value="Chaperone J-domain"/>
    <property type="match status" value="1"/>
</dbReference>
<proteinExistence type="predicted"/>
<dbReference type="GO" id="GO:0051082">
    <property type="term" value="F:unfolded protein binding"/>
    <property type="evidence" value="ECO:0007669"/>
    <property type="project" value="InterPro"/>
</dbReference>
<dbReference type="GO" id="GO:0005737">
    <property type="term" value="C:cytoplasm"/>
    <property type="evidence" value="ECO:0007669"/>
    <property type="project" value="TreeGrafter"/>
</dbReference>
<dbReference type="InterPro" id="IPR036869">
    <property type="entry name" value="J_dom_sf"/>
</dbReference>
<dbReference type="EMBL" id="MQWD01000001">
    <property type="protein sequence ID" value="PAP76275.1"/>
    <property type="molecule type" value="Genomic_DNA"/>
</dbReference>
<evidence type="ECO:0000313" key="3">
    <source>
        <dbReference type="EMBL" id="PAP76275.1"/>
    </source>
</evidence>
<dbReference type="PANTHER" id="PTHR43096:SF48">
    <property type="entry name" value="CHAPERONE PROTEIN DNAJ"/>
    <property type="match status" value="1"/>
</dbReference>
<dbReference type="PROSITE" id="PS50076">
    <property type="entry name" value="DNAJ_2"/>
    <property type="match status" value="1"/>
</dbReference>
<dbReference type="CDD" id="cd10747">
    <property type="entry name" value="DnaJ_C"/>
    <property type="match status" value="1"/>
</dbReference>
<feature type="domain" description="J" evidence="2">
    <location>
        <begin position="6"/>
        <end position="71"/>
    </location>
</feature>
<dbReference type="CDD" id="cd06257">
    <property type="entry name" value="DnaJ"/>
    <property type="match status" value="1"/>
</dbReference>